<keyword evidence="1" id="KW-1133">Transmembrane helix</keyword>
<evidence type="ECO:0000313" key="2">
    <source>
        <dbReference type="EMBL" id="ELY28690.1"/>
    </source>
</evidence>
<feature type="transmembrane region" description="Helical" evidence="1">
    <location>
        <begin position="38"/>
        <end position="63"/>
    </location>
</feature>
<dbReference type="GeneID" id="8923520"/>
<dbReference type="AlphaFoldDB" id="A0A384KXJ9"/>
<proteinExistence type="predicted"/>
<accession>A0A384KXJ9</accession>
<evidence type="ECO:0000313" key="3">
    <source>
        <dbReference type="Proteomes" id="UP000011532"/>
    </source>
</evidence>
<keyword evidence="1" id="KW-0472">Membrane</keyword>
<dbReference type="OrthoDB" id="350519at2157"/>
<sequence>MATVPGDILFYVVLVAPGFIAVMTAVSLAAVEDEISQFVLLIWSLVSSIIIDGLFLAGYQLVYNPIGSYEELRTFLFDPFFRVDLIALIFLLSGVIGVAYAVGILVDLPGRLRRTLQAKAHITYNPRQPWENFMKGSGSIRIKTSDDELYAGNVVEWSRAGKPKEVRVKHPYRYSLEEEEYEWVGGESMLFLEDDIDRILLRKGDGRESFWARVRSRLSRDSSAAEENEGEDDD</sequence>
<protein>
    <submittedName>
        <fullName evidence="2">Uncharacterized protein</fullName>
    </submittedName>
</protein>
<reference evidence="2 3" key="2">
    <citation type="journal article" date="2014" name="PLoS Genet.">
        <title>Phylogenetically driven sequencing of extremely halophilic archaea reveals strategies for static and dynamic osmo-response.</title>
        <authorList>
            <person name="Becker E.A."/>
            <person name="Seitzer P.M."/>
            <person name="Tritt A."/>
            <person name="Larsen D."/>
            <person name="Krusor M."/>
            <person name="Yao A.I."/>
            <person name="Wu D."/>
            <person name="Madern D."/>
            <person name="Eisen J.A."/>
            <person name="Darling A.E."/>
            <person name="Facciotti M.T."/>
        </authorList>
    </citation>
    <scope>NUCLEOTIDE SEQUENCE [LARGE SCALE GENOMIC DNA]</scope>
    <source>
        <strain evidence="3">ATCC 29605 / DSM 3757 / JCM 8879 / NBRC 14742 / NCIMB 2012 / VKM B-1768 / DS2</strain>
    </source>
</reference>
<dbReference type="EMBL" id="AOHU01000087">
    <property type="protein sequence ID" value="ELY28690.1"/>
    <property type="molecule type" value="Genomic_DNA"/>
</dbReference>
<dbReference type="RefSeq" id="WP_004043418.1">
    <property type="nucleotide sequence ID" value="NC_013966.1"/>
</dbReference>
<dbReference type="Proteomes" id="UP000011532">
    <property type="component" value="Unassembled WGS sequence"/>
</dbReference>
<gene>
    <name evidence="2" type="ORF">C498_11146</name>
</gene>
<organism evidence="2 3">
    <name type="scientific">Haloferax volcanii (strain ATCC 29605 / DSM 3757 / JCM 8879 / NBRC 14742 / NCIMB 2012 / VKM B-1768 / DS2)</name>
    <name type="common">Halobacterium volcanii</name>
    <dbReference type="NCBI Taxonomy" id="309800"/>
    <lineage>
        <taxon>Archaea</taxon>
        <taxon>Methanobacteriati</taxon>
        <taxon>Methanobacteriota</taxon>
        <taxon>Stenosarchaea group</taxon>
        <taxon>Halobacteria</taxon>
        <taxon>Halobacteriales</taxon>
        <taxon>Haloferacaceae</taxon>
        <taxon>Haloferax</taxon>
    </lineage>
</organism>
<name>A0A384KXJ9_HALVD</name>
<comment type="caution">
    <text evidence="2">The sequence shown here is derived from an EMBL/GenBank/DDBJ whole genome shotgun (WGS) entry which is preliminary data.</text>
</comment>
<evidence type="ECO:0000256" key="1">
    <source>
        <dbReference type="SAM" id="Phobius"/>
    </source>
</evidence>
<reference evidence="3" key="1">
    <citation type="submission" date="2012-11" db="EMBL/GenBank/DDBJ databases">
        <authorList>
            <person name="Becker E.A."/>
            <person name="Seitzer P."/>
            <person name="Tritt A."/>
            <person name="Larsen D."/>
            <person name="Yao A."/>
            <person name="Wu D."/>
            <person name="Darling A."/>
            <person name="Eisen J.A."/>
            <person name="Facciotti M.T."/>
        </authorList>
    </citation>
    <scope>NUCLEOTIDE SEQUENCE [LARGE SCALE GENOMIC DNA]</scope>
    <source>
        <strain evidence="3">ATCC 29605 / DSM 3757 / JCM 8879 / NBRC 14742 / NCIMB 2012 / VKM B-1768 / DS2</strain>
    </source>
</reference>
<keyword evidence="1" id="KW-0812">Transmembrane</keyword>
<dbReference type="Pfam" id="PF19865">
    <property type="entry name" value="DUF6338"/>
    <property type="match status" value="1"/>
</dbReference>
<feature type="transmembrane region" description="Helical" evidence="1">
    <location>
        <begin position="12"/>
        <end position="31"/>
    </location>
</feature>
<feature type="transmembrane region" description="Helical" evidence="1">
    <location>
        <begin position="83"/>
        <end position="106"/>
    </location>
</feature>
<dbReference type="InterPro" id="IPR045919">
    <property type="entry name" value="DUF6338"/>
</dbReference>